<accession>A0AAV1DM88</accession>
<dbReference type="AlphaFoldDB" id="A0AAV1DM88"/>
<sequence>MEYLWAQFRKIGFKGEFSLGMLDHQDVLICFDQEDDFQCCWIKGLWMFGSHIMRVLKWTLEFNPKHESSMAPVWVAFEGLSIHRFNEDYMRKLAGIIGTPLKIDVPTLNMSPPSVARCQKIGHSELECRHVKGTKSDVEVAHRKARVAENQTKIVSAAEIVKGRVPLNKTNWKQKDVSNTNTEKLGKGELASKAKSNTQEKDKVPLKSAAVEEIGNKASSSGVAVAEKERILVDVVDNTPSKTLPSADRKITKEQLSTIIEKNSSEEDCWEVEVTGSLSDETLGKQLTFYTPQVNLSSRFDVLAAMVEDPPNQTEKGAANTLENALHRVEEPDSEWRNSKTMMRCALLWALNLRRMI</sequence>
<gene>
    <name evidence="3" type="ORF">OLC1_LOCUS16925</name>
</gene>
<feature type="domain" description="DUF4283" evidence="2">
    <location>
        <begin position="11"/>
        <end position="65"/>
    </location>
</feature>
<evidence type="ECO:0000259" key="2">
    <source>
        <dbReference type="Pfam" id="PF14111"/>
    </source>
</evidence>
<dbReference type="PANTHER" id="PTHR31286:SF180">
    <property type="entry name" value="OS10G0362600 PROTEIN"/>
    <property type="match status" value="1"/>
</dbReference>
<name>A0AAV1DM88_OLDCO</name>
<dbReference type="InterPro" id="IPR040256">
    <property type="entry name" value="At4g02000-like"/>
</dbReference>
<dbReference type="Pfam" id="PF14111">
    <property type="entry name" value="DUF4283"/>
    <property type="match status" value="1"/>
</dbReference>
<feature type="compositionally biased region" description="Basic and acidic residues" evidence="1">
    <location>
        <begin position="184"/>
        <end position="204"/>
    </location>
</feature>
<organism evidence="3 4">
    <name type="scientific">Oldenlandia corymbosa var. corymbosa</name>
    <dbReference type="NCBI Taxonomy" id="529605"/>
    <lineage>
        <taxon>Eukaryota</taxon>
        <taxon>Viridiplantae</taxon>
        <taxon>Streptophyta</taxon>
        <taxon>Embryophyta</taxon>
        <taxon>Tracheophyta</taxon>
        <taxon>Spermatophyta</taxon>
        <taxon>Magnoliopsida</taxon>
        <taxon>eudicotyledons</taxon>
        <taxon>Gunneridae</taxon>
        <taxon>Pentapetalae</taxon>
        <taxon>asterids</taxon>
        <taxon>lamiids</taxon>
        <taxon>Gentianales</taxon>
        <taxon>Rubiaceae</taxon>
        <taxon>Rubioideae</taxon>
        <taxon>Spermacoceae</taxon>
        <taxon>Hedyotis-Oldenlandia complex</taxon>
        <taxon>Oldenlandia</taxon>
    </lineage>
</organism>
<dbReference type="InterPro" id="IPR025558">
    <property type="entry name" value="DUF4283"/>
</dbReference>
<dbReference type="Proteomes" id="UP001161247">
    <property type="component" value="Chromosome 6"/>
</dbReference>
<evidence type="ECO:0000256" key="1">
    <source>
        <dbReference type="SAM" id="MobiDB-lite"/>
    </source>
</evidence>
<proteinExistence type="predicted"/>
<protein>
    <submittedName>
        <fullName evidence="3">OLC1v1008646C1</fullName>
    </submittedName>
</protein>
<dbReference type="EMBL" id="OX459123">
    <property type="protein sequence ID" value="CAI9108936.1"/>
    <property type="molecule type" value="Genomic_DNA"/>
</dbReference>
<keyword evidence="4" id="KW-1185">Reference proteome</keyword>
<dbReference type="PANTHER" id="PTHR31286">
    <property type="entry name" value="GLYCINE-RICH CELL WALL STRUCTURAL PROTEIN 1.8-LIKE"/>
    <property type="match status" value="1"/>
</dbReference>
<feature type="region of interest" description="Disordered" evidence="1">
    <location>
        <begin position="171"/>
        <end position="204"/>
    </location>
</feature>
<evidence type="ECO:0000313" key="4">
    <source>
        <dbReference type="Proteomes" id="UP001161247"/>
    </source>
</evidence>
<evidence type="ECO:0000313" key="3">
    <source>
        <dbReference type="EMBL" id="CAI9108936.1"/>
    </source>
</evidence>
<reference evidence="3" key="1">
    <citation type="submission" date="2023-03" db="EMBL/GenBank/DDBJ databases">
        <authorList>
            <person name="Julca I."/>
        </authorList>
    </citation>
    <scope>NUCLEOTIDE SEQUENCE</scope>
</reference>